<evidence type="ECO:0000256" key="1">
    <source>
        <dbReference type="SAM" id="MobiDB-lite"/>
    </source>
</evidence>
<feature type="compositionally biased region" description="Polar residues" evidence="1">
    <location>
        <begin position="121"/>
        <end position="158"/>
    </location>
</feature>
<feature type="region of interest" description="Disordered" evidence="1">
    <location>
        <begin position="121"/>
        <end position="162"/>
    </location>
</feature>
<comment type="caution">
    <text evidence="2">The sequence shown here is derived from an EMBL/GenBank/DDBJ whole genome shotgun (WGS) entry which is preliminary data.</text>
</comment>
<reference evidence="2 3" key="1">
    <citation type="journal article" date="2012" name="Genome Biol.">
        <title>Genome and low-iron response of an oceanic diatom adapted to chronic iron limitation.</title>
        <authorList>
            <person name="Lommer M."/>
            <person name="Specht M."/>
            <person name="Roy A.S."/>
            <person name="Kraemer L."/>
            <person name="Andreson R."/>
            <person name="Gutowska M.A."/>
            <person name="Wolf J."/>
            <person name="Bergner S.V."/>
            <person name="Schilhabel M.B."/>
            <person name="Klostermeier U.C."/>
            <person name="Beiko R.G."/>
            <person name="Rosenstiel P."/>
            <person name="Hippler M."/>
            <person name="Laroche J."/>
        </authorList>
    </citation>
    <scope>NUCLEOTIDE SEQUENCE [LARGE SCALE GENOMIC DNA]</scope>
    <source>
        <strain evidence="2 3">CCMP1005</strain>
    </source>
</reference>
<protein>
    <submittedName>
        <fullName evidence="2">Uncharacterized protein</fullName>
    </submittedName>
</protein>
<evidence type="ECO:0000313" key="3">
    <source>
        <dbReference type="Proteomes" id="UP000266841"/>
    </source>
</evidence>
<organism evidence="2 3">
    <name type="scientific">Thalassiosira oceanica</name>
    <name type="common">Marine diatom</name>
    <dbReference type="NCBI Taxonomy" id="159749"/>
    <lineage>
        <taxon>Eukaryota</taxon>
        <taxon>Sar</taxon>
        <taxon>Stramenopiles</taxon>
        <taxon>Ochrophyta</taxon>
        <taxon>Bacillariophyta</taxon>
        <taxon>Coscinodiscophyceae</taxon>
        <taxon>Thalassiosirophycidae</taxon>
        <taxon>Thalassiosirales</taxon>
        <taxon>Thalassiosiraceae</taxon>
        <taxon>Thalassiosira</taxon>
    </lineage>
</organism>
<dbReference type="EMBL" id="AGNL01049503">
    <property type="protein sequence ID" value="EJK44577.1"/>
    <property type="molecule type" value="Genomic_DNA"/>
</dbReference>
<accession>K0RDG9</accession>
<dbReference type="AlphaFoldDB" id="K0RDG9"/>
<dbReference type="Proteomes" id="UP000266841">
    <property type="component" value="Unassembled WGS sequence"/>
</dbReference>
<evidence type="ECO:0000313" key="2">
    <source>
        <dbReference type="EMBL" id="EJK44577.1"/>
    </source>
</evidence>
<proteinExistence type="predicted"/>
<gene>
    <name evidence="2" type="ORF">THAOC_36871</name>
</gene>
<name>K0RDG9_THAOC</name>
<sequence>MCNSRCQFSVSSVMTHEIHPGSIDSITSYKQDAKGQGQAGGGVQRIWHHRSAYHHMLIEDRRTGRRVMDFAVGLRSSSGRLDAKTCSYRRRASAVERKNQSSSGLRRSKRSACLVSEYSSGSLSIGGQETSMKNATFSRPPSPVSSETSMFTDGSGSSPDEDSVTRFDATMMLKALQDKHHGRTFSVVRFDAPRRPSTTIPSSSKASSSFLPHIPIEEETWGHFADVNDEEDYGSQPLGF</sequence>
<keyword evidence="3" id="KW-1185">Reference proteome</keyword>